<evidence type="ECO:0000313" key="1">
    <source>
        <dbReference type="EMBL" id="MFC6164942.1"/>
    </source>
</evidence>
<protein>
    <submittedName>
        <fullName evidence="1">Vat family streptogramin A O-acetyltransferase</fullName>
    </submittedName>
</protein>
<dbReference type="SUPFAM" id="SSF51161">
    <property type="entry name" value="Trimeric LpxA-like enzymes"/>
    <property type="match status" value="1"/>
</dbReference>
<accession>A0ABW1R7W0</accession>
<dbReference type="Pfam" id="PF00132">
    <property type="entry name" value="Hexapep"/>
    <property type="match status" value="1"/>
</dbReference>
<dbReference type="Proteomes" id="UP001596253">
    <property type="component" value="Unassembled WGS sequence"/>
</dbReference>
<dbReference type="PANTHER" id="PTHR43300">
    <property type="entry name" value="ACETYLTRANSFERASE"/>
    <property type="match status" value="1"/>
</dbReference>
<comment type="caution">
    <text evidence="1">The sequence shown here is derived from an EMBL/GenBank/DDBJ whole genome shotgun (WGS) entry which is preliminary data.</text>
</comment>
<dbReference type="NCBIfam" id="NF000311">
    <property type="entry name" value="Vat_ABCDEFH"/>
    <property type="match status" value="1"/>
</dbReference>
<evidence type="ECO:0000313" key="2">
    <source>
        <dbReference type="Proteomes" id="UP001596253"/>
    </source>
</evidence>
<gene>
    <name evidence="1" type="ORF">ACFP3T_09700</name>
</gene>
<dbReference type="Gene3D" id="2.160.10.10">
    <property type="entry name" value="Hexapeptide repeat proteins"/>
    <property type="match status" value="1"/>
</dbReference>
<name>A0ABW1R7W0_9LACO</name>
<organism evidence="1 2">
    <name type="scientific">Lactiplantibacillus dongliensis</name>
    <dbReference type="NCBI Taxonomy" id="2559919"/>
    <lineage>
        <taxon>Bacteria</taxon>
        <taxon>Bacillati</taxon>
        <taxon>Bacillota</taxon>
        <taxon>Bacilli</taxon>
        <taxon>Lactobacillales</taxon>
        <taxon>Lactobacillaceae</taxon>
        <taxon>Lactiplantibacillus</taxon>
    </lineage>
</organism>
<dbReference type="CDD" id="cd03349">
    <property type="entry name" value="LbH_XAT"/>
    <property type="match status" value="1"/>
</dbReference>
<reference evidence="2" key="1">
    <citation type="journal article" date="2019" name="Int. J. Syst. Evol. Microbiol.">
        <title>The Global Catalogue of Microorganisms (GCM) 10K type strain sequencing project: providing services to taxonomists for standard genome sequencing and annotation.</title>
        <authorList>
            <consortium name="The Broad Institute Genomics Platform"/>
            <consortium name="The Broad Institute Genome Sequencing Center for Infectious Disease"/>
            <person name="Wu L."/>
            <person name="Ma J."/>
        </authorList>
    </citation>
    <scope>NUCLEOTIDE SEQUENCE [LARGE SCALE GENOMIC DNA]</scope>
    <source>
        <strain evidence="2">CCM 8932</strain>
    </source>
</reference>
<dbReference type="InterPro" id="IPR011004">
    <property type="entry name" value="Trimer_LpxA-like_sf"/>
</dbReference>
<dbReference type="PANTHER" id="PTHR43300:SF11">
    <property type="entry name" value="ACETYLTRANSFERASE RV3034C-RELATED"/>
    <property type="match status" value="1"/>
</dbReference>
<sequence>MTIPAVNAIYPNSAIKEVVFVKNVIKRPNIEVGDYTYYDDPINPTDFESHVTHHYEFLGDKLIIGKFCSIASGIEFIMNGANHVMHGISTYPFNILGGDWQAFTPELTDLPFKGNTVVGNDVWFGQHVTVLPGVTIGDGAIIGANSTVTKDVAPYTIVGGNPAQVIRPRFAPEVIRALEKLAWWQRDLDWITTHIPRLTQTTPTVPMIEQLMADTSVTNSKSEN</sequence>
<proteinExistence type="predicted"/>
<dbReference type="InterPro" id="IPR001451">
    <property type="entry name" value="Hexapep"/>
</dbReference>
<dbReference type="EMBL" id="JBHSSD010000041">
    <property type="protein sequence ID" value="MFC6164942.1"/>
    <property type="molecule type" value="Genomic_DNA"/>
</dbReference>
<dbReference type="RefSeq" id="WP_137639725.1">
    <property type="nucleotide sequence ID" value="NZ_BJDK01000009.1"/>
</dbReference>
<keyword evidence="2" id="KW-1185">Reference proteome</keyword>
<dbReference type="InterPro" id="IPR050179">
    <property type="entry name" value="Trans_hexapeptide_repeat"/>
</dbReference>